<dbReference type="Pfam" id="PF13672">
    <property type="entry name" value="PP2C_2"/>
    <property type="match status" value="1"/>
</dbReference>
<evidence type="ECO:0000259" key="2">
    <source>
        <dbReference type="PROSITE" id="PS51746"/>
    </source>
</evidence>
<dbReference type="RefSeq" id="WP_377294762.1">
    <property type="nucleotide sequence ID" value="NZ_JBHSBM010000075.1"/>
</dbReference>
<feature type="region of interest" description="Disordered" evidence="1">
    <location>
        <begin position="287"/>
        <end position="326"/>
    </location>
</feature>
<comment type="caution">
    <text evidence="3">The sequence shown here is derived from an EMBL/GenBank/DDBJ whole genome shotgun (WGS) entry which is preliminary data.</text>
</comment>
<dbReference type="PROSITE" id="PS51746">
    <property type="entry name" value="PPM_2"/>
    <property type="match status" value="1"/>
</dbReference>
<gene>
    <name evidence="3" type="ORF">ACFOWE_32790</name>
</gene>
<dbReference type="EMBL" id="JBHSBM010000075">
    <property type="protein sequence ID" value="MFC4063081.1"/>
    <property type="molecule type" value="Genomic_DNA"/>
</dbReference>
<feature type="domain" description="PPM-type phosphatase" evidence="2">
    <location>
        <begin position="74"/>
        <end position="288"/>
    </location>
</feature>
<feature type="region of interest" description="Disordered" evidence="1">
    <location>
        <begin position="1"/>
        <end position="40"/>
    </location>
</feature>
<feature type="compositionally biased region" description="Basic and acidic residues" evidence="1">
    <location>
        <begin position="307"/>
        <end position="326"/>
    </location>
</feature>
<dbReference type="Proteomes" id="UP001595850">
    <property type="component" value="Unassembled WGS sequence"/>
</dbReference>
<protein>
    <submittedName>
        <fullName evidence="3">Protein phosphatase 2C domain-containing protein</fullName>
    </submittedName>
</protein>
<dbReference type="Gene3D" id="3.60.40.10">
    <property type="entry name" value="PPM-type phosphatase domain"/>
    <property type="match status" value="1"/>
</dbReference>
<proteinExistence type="predicted"/>
<organism evidence="3 4">
    <name type="scientific">Planomonospora corallina</name>
    <dbReference type="NCBI Taxonomy" id="1806052"/>
    <lineage>
        <taxon>Bacteria</taxon>
        <taxon>Bacillati</taxon>
        <taxon>Actinomycetota</taxon>
        <taxon>Actinomycetes</taxon>
        <taxon>Streptosporangiales</taxon>
        <taxon>Streptosporangiaceae</taxon>
        <taxon>Planomonospora</taxon>
    </lineage>
</organism>
<evidence type="ECO:0000313" key="3">
    <source>
        <dbReference type="EMBL" id="MFC4063081.1"/>
    </source>
</evidence>
<dbReference type="InterPro" id="IPR001932">
    <property type="entry name" value="PPM-type_phosphatase-like_dom"/>
</dbReference>
<name>A0ABV8IG50_9ACTN</name>
<evidence type="ECO:0000256" key="1">
    <source>
        <dbReference type="SAM" id="MobiDB-lite"/>
    </source>
</evidence>
<reference evidence="4" key="1">
    <citation type="journal article" date="2019" name="Int. J. Syst. Evol. Microbiol.">
        <title>The Global Catalogue of Microorganisms (GCM) 10K type strain sequencing project: providing services to taxonomists for standard genome sequencing and annotation.</title>
        <authorList>
            <consortium name="The Broad Institute Genomics Platform"/>
            <consortium name="The Broad Institute Genome Sequencing Center for Infectious Disease"/>
            <person name="Wu L."/>
            <person name="Ma J."/>
        </authorList>
    </citation>
    <scope>NUCLEOTIDE SEQUENCE [LARGE SCALE GENOMIC DNA]</scope>
    <source>
        <strain evidence="4">TBRC 4489</strain>
    </source>
</reference>
<sequence>MNSSPDPRVAASPYTIGDPGRAGRELPAGPPGPQPGLSDNELSAACLPGVLMRAATFRGLLHRSRNELRQDAFAWGHLTDSGGATHAVAVVCDGVGSLGRSHEAAALVSRRLAELGQTGMAWADCFTTVNRELHDHAARMRERRDFDPGRDGMATTAVALSVHWSGEEWVGEVAWIGDSPLLWLSPDGTWASLTEPDGDEEQDGFHSTGVRPLPSRDGTCLTRRIRLTGGALFLMTDGIANPLRWAADVQSTLAQWWARPPDPFTFAAQAAFSRKTHMDDRTVVALWPEQDETPHPGDGRPPAAHDSLQEERAPKADITRDGAGRG</sequence>
<dbReference type="InterPro" id="IPR036457">
    <property type="entry name" value="PPM-type-like_dom_sf"/>
</dbReference>
<dbReference type="SUPFAM" id="SSF81606">
    <property type="entry name" value="PP2C-like"/>
    <property type="match status" value="1"/>
</dbReference>
<evidence type="ECO:0000313" key="4">
    <source>
        <dbReference type="Proteomes" id="UP001595850"/>
    </source>
</evidence>
<accession>A0ABV8IG50</accession>
<keyword evidence="4" id="KW-1185">Reference proteome</keyword>